<accession>A0A0Q4B5Z4</accession>
<keyword evidence="3" id="KW-1185">Reference proteome</keyword>
<reference evidence="2" key="1">
    <citation type="submission" date="2015-08" db="EMBL/GenBank/DDBJ databases">
        <title>Candidatus Bacteriodes Periocalifornicus.</title>
        <authorList>
            <person name="McLean J.S."/>
            <person name="Kelley S."/>
        </authorList>
    </citation>
    <scope>NUCLEOTIDE SEQUENCE [LARGE SCALE GENOMIC DNA]</scope>
    <source>
        <strain evidence="2">12B</strain>
    </source>
</reference>
<dbReference type="AlphaFoldDB" id="A0A0Q4B5Z4"/>
<protein>
    <submittedName>
        <fullName evidence="2">Uncharacterized protein</fullName>
    </submittedName>
</protein>
<evidence type="ECO:0000256" key="1">
    <source>
        <dbReference type="SAM" id="Phobius"/>
    </source>
</evidence>
<dbReference type="Proteomes" id="UP000054172">
    <property type="component" value="Unassembled WGS sequence"/>
</dbReference>
<organism evidence="2 3">
    <name type="scientific">Candidatus [Bacteroides] periocalifornicus</name>
    <dbReference type="NCBI Taxonomy" id="1702214"/>
    <lineage>
        <taxon>Bacteria</taxon>
        <taxon>Pseudomonadati</taxon>
        <taxon>Bacteroidota</taxon>
    </lineage>
</organism>
<keyword evidence="1" id="KW-0472">Membrane</keyword>
<sequence>MVSREMDWEGGMKEKIPVKTIMKRRLRKWVITAGISITCLGAWLCAHFWRDMVSSPLEFYVLEEASYSYKREAAKKLYSSFGWSGAYDPDSRMPLAQRTVEHFANISLLFCVLLP</sequence>
<keyword evidence="1" id="KW-1133">Transmembrane helix</keyword>
<keyword evidence="1" id="KW-0812">Transmembrane</keyword>
<dbReference type="EMBL" id="LIIK01000044">
    <property type="protein sequence ID" value="KQM08333.1"/>
    <property type="molecule type" value="Genomic_DNA"/>
</dbReference>
<evidence type="ECO:0000313" key="3">
    <source>
        <dbReference type="Proteomes" id="UP000054172"/>
    </source>
</evidence>
<comment type="caution">
    <text evidence="2">The sequence shown here is derived from an EMBL/GenBank/DDBJ whole genome shotgun (WGS) entry which is preliminary data.</text>
</comment>
<proteinExistence type="predicted"/>
<feature type="transmembrane region" description="Helical" evidence="1">
    <location>
        <begin position="29"/>
        <end position="49"/>
    </location>
</feature>
<dbReference type="PATRIC" id="fig|1702214.3.peg.1423"/>
<evidence type="ECO:0000313" key="2">
    <source>
        <dbReference type="EMBL" id="KQM08333.1"/>
    </source>
</evidence>
<name>A0A0Q4B5Z4_9BACT</name>
<gene>
    <name evidence="2" type="ORF">AL399_07840</name>
</gene>
<dbReference type="STRING" id="1702214.AL399_07840"/>